<accession>A0A1M6M9A1</accession>
<name>A0A1M6M9A1_9FIRM</name>
<proteinExistence type="predicted"/>
<dbReference type="AlphaFoldDB" id="A0A1M6M9A1"/>
<gene>
    <name evidence="1" type="ORF">SAMN02745136_00907</name>
</gene>
<sequence>MVDDDLGGCFVLLLRKSPYSTKMTENVTGRQISAKLVVTTMAVLVIKIKQWHYFTYIGSCAFAVPKTAETKTTQQLSKGLLPIPR</sequence>
<keyword evidence="2" id="KW-1185">Reference proteome</keyword>
<dbReference type="Proteomes" id="UP000184386">
    <property type="component" value="Unassembled WGS sequence"/>
</dbReference>
<evidence type="ECO:0000313" key="1">
    <source>
        <dbReference type="EMBL" id="SHJ80056.1"/>
    </source>
</evidence>
<reference evidence="1 2" key="1">
    <citation type="submission" date="2016-11" db="EMBL/GenBank/DDBJ databases">
        <authorList>
            <person name="Jaros S."/>
            <person name="Januszkiewicz K."/>
            <person name="Wedrychowicz H."/>
        </authorList>
    </citation>
    <scope>NUCLEOTIDE SEQUENCE [LARGE SCALE GENOMIC DNA]</scope>
    <source>
        <strain evidence="1 2">DSM 15929</strain>
    </source>
</reference>
<evidence type="ECO:0000313" key="2">
    <source>
        <dbReference type="Proteomes" id="UP000184386"/>
    </source>
</evidence>
<protein>
    <submittedName>
        <fullName evidence="1">Uncharacterized protein</fullName>
    </submittedName>
</protein>
<organism evidence="1 2">
    <name type="scientific">Anaerocolumna jejuensis DSM 15929</name>
    <dbReference type="NCBI Taxonomy" id="1121322"/>
    <lineage>
        <taxon>Bacteria</taxon>
        <taxon>Bacillati</taxon>
        <taxon>Bacillota</taxon>
        <taxon>Clostridia</taxon>
        <taxon>Lachnospirales</taxon>
        <taxon>Lachnospiraceae</taxon>
        <taxon>Anaerocolumna</taxon>
    </lineage>
</organism>
<dbReference type="EMBL" id="FRAC01000007">
    <property type="protein sequence ID" value="SHJ80056.1"/>
    <property type="molecule type" value="Genomic_DNA"/>
</dbReference>